<reference evidence="1" key="1">
    <citation type="submission" date="2020-03" db="EMBL/GenBank/DDBJ databases">
        <title>The deep terrestrial virosphere.</title>
        <authorList>
            <person name="Holmfeldt K."/>
            <person name="Nilsson E."/>
            <person name="Simone D."/>
            <person name="Lopez-Fernandez M."/>
            <person name="Wu X."/>
            <person name="de Brujin I."/>
            <person name="Lundin D."/>
            <person name="Andersson A."/>
            <person name="Bertilsson S."/>
            <person name="Dopson M."/>
        </authorList>
    </citation>
    <scope>NUCLEOTIDE SEQUENCE</scope>
    <source>
        <strain evidence="1">MM415B07175</strain>
    </source>
</reference>
<name>A0A6M3LTR6_9ZZZZ</name>
<evidence type="ECO:0000313" key="1">
    <source>
        <dbReference type="EMBL" id="QJA96872.1"/>
    </source>
</evidence>
<proteinExistence type="predicted"/>
<protein>
    <submittedName>
        <fullName evidence="1">Uncharacterized protein</fullName>
    </submittedName>
</protein>
<dbReference type="EMBL" id="MT143442">
    <property type="protein sequence ID" value="QJA96872.1"/>
    <property type="molecule type" value="Genomic_DNA"/>
</dbReference>
<organism evidence="1">
    <name type="scientific">viral metagenome</name>
    <dbReference type="NCBI Taxonomy" id="1070528"/>
    <lineage>
        <taxon>unclassified sequences</taxon>
        <taxon>metagenomes</taxon>
        <taxon>organismal metagenomes</taxon>
    </lineage>
</organism>
<gene>
    <name evidence="1" type="ORF">MM415B07175_0001</name>
</gene>
<sequence>MTRHNQYSAPHLASFYSHSTLTPFTFLLSITNHDKPIINTPNHTYTKDEE</sequence>
<dbReference type="AlphaFoldDB" id="A0A6M3LTR6"/>
<accession>A0A6M3LTR6</accession>